<dbReference type="Pfam" id="PF00909">
    <property type="entry name" value="Ammonium_transp"/>
    <property type="match status" value="1"/>
</dbReference>
<dbReference type="InterPro" id="IPR018047">
    <property type="entry name" value="Ammonium_transpt_CS"/>
</dbReference>
<feature type="signal peptide" evidence="9">
    <location>
        <begin position="1"/>
        <end position="22"/>
    </location>
</feature>
<evidence type="ECO:0000256" key="8">
    <source>
        <dbReference type="RuleBase" id="RU362002"/>
    </source>
</evidence>
<feature type="transmembrane region" description="Helical" evidence="8">
    <location>
        <begin position="74"/>
        <end position="96"/>
    </location>
</feature>
<keyword evidence="9" id="KW-0732">Signal</keyword>
<feature type="transmembrane region" description="Helical" evidence="8">
    <location>
        <begin position="165"/>
        <end position="186"/>
    </location>
</feature>
<evidence type="ECO:0000259" key="10">
    <source>
        <dbReference type="Pfam" id="PF00909"/>
    </source>
</evidence>
<gene>
    <name evidence="11" type="ORF">PQU95_07850</name>
</gene>
<feature type="transmembrane region" description="Helical" evidence="8">
    <location>
        <begin position="385"/>
        <end position="405"/>
    </location>
</feature>
<dbReference type="Proteomes" id="UP001219956">
    <property type="component" value="Unassembled WGS sequence"/>
</dbReference>
<dbReference type="InterPro" id="IPR001905">
    <property type="entry name" value="Ammonium_transpt"/>
</dbReference>
<feature type="transmembrane region" description="Helical" evidence="8">
    <location>
        <begin position="206"/>
        <end position="225"/>
    </location>
</feature>
<keyword evidence="3 8" id="KW-0813">Transport</keyword>
<sequence length="435" mass="45447">MSKKLLSLAAFGTLCAAFPALADGAPALVESKVISAGDTAWMMTSTALVLFMTIPGLALFYAGMVRKKNVLATLMQSFAICALITVLWTVVGYSLAFTPGNSLIGGLDRILLDGMLYLKDEGKLTVHPLAGTIPEAVFMIFQMTFAIITPALITGAFAERMKFSTMLVFMALWSLLVYVPVAHWVWAPGGWMFDHGVLDFAGGTVVHINAGIAGLVAALVLGKRVGFGREAMPPHNLVLTLVGASMLWVGWFGFNAGSAVAADGRAAMAMVVTQVATGMAALSWMAAEWIAKGKPSVLGIVSGAVAGLVAITPAAGFVDAKGALAIGLISGAVCYWSATSLKHMLKYDDSLDAFGVHGVGGIVGALLTGIFAVKEIGGVEGNLMTQAVGVGATVVYCAIVTFILLKLLDMVMGLRVSEEEEREGLDVVLHGERVE</sequence>
<keyword evidence="5 8" id="KW-1133">Transmembrane helix</keyword>
<evidence type="ECO:0000256" key="9">
    <source>
        <dbReference type="SAM" id="SignalP"/>
    </source>
</evidence>
<comment type="caution">
    <text evidence="11">The sequence shown here is derived from an EMBL/GenBank/DDBJ whole genome shotgun (WGS) entry which is preliminary data.</text>
</comment>
<name>A0ABT5IX43_9NEIS</name>
<evidence type="ECO:0000256" key="1">
    <source>
        <dbReference type="ARBA" id="ARBA00004141"/>
    </source>
</evidence>
<dbReference type="Gene3D" id="1.10.3430.10">
    <property type="entry name" value="Ammonium transporter AmtB like domains"/>
    <property type="match status" value="1"/>
</dbReference>
<dbReference type="SUPFAM" id="SSF111352">
    <property type="entry name" value="Ammonium transporter"/>
    <property type="match status" value="1"/>
</dbReference>
<proteinExistence type="inferred from homology"/>
<feature type="transmembrane region" description="Helical" evidence="8">
    <location>
        <begin position="297"/>
        <end position="317"/>
    </location>
</feature>
<feature type="transmembrane region" description="Helical" evidence="8">
    <location>
        <begin position="136"/>
        <end position="158"/>
    </location>
</feature>
<feature type="transmembrane region" description="Helical" evidence="8">
    <location>
        <begin position="266"/>
        <end position="285"/>
    </location>
</feature>
<evidence type="ECO:0000313" key="11">
    <source>
        <dbReference type="EMBL" id="MDC7717129.1"/>
    </source>
</evidence>
<evidence type="ECO:0000256" key="2">
    <source>
        <dbReference type="ARBA" id="ARBA00005887"/>
    </source>
</evidence>
<reference evidence="11 12" key="1">
    <citation type="submission" date="2023-01" db="EMBL/GenBank/DDBJ databases">
        <title>Novel species of the genus Vogesella isolated from rivers.</title>
        <authorList>
            <person name="Lu H."/>
        </authorList>
    </citation>
    <scope>NUCLEOTIDE SEQUENCE [LARGE SCALE GENOMIC DNA]</scope>
    <source>
        <strain evidence="11 12">DC21W</strain>
    </source>
</reference>
<evidence type="ECO:0000256" key="7">
    <source>
        <dbReference type="ARBA" id="ARBA00023177"/>
    </source>
</evidence>
<dbReference type="PANTHER" id="PTHR43029">
    <property type="entry name" value="AMMONIUM TRANSPORTER MEP2"/>
    <property type="match status" value="1"/>
</dbReference>
<keyword evidence="4 8" id="KW-0812">Transmembrane</keyword>
<organism evidence="11 12">
    <name type="scientific">Vogesella aquatica</name>
    <dbReference type="NCBI Taxonomy" id="2984206"/>
    <lineage>
        <taxon>Bacteria</taxon>
        <taxon>Pseudomonadati</taxon>
        <taxon>Pseudomonadota</taxon>
        <taxon>Betaproteobacteria</taxon>
        <taxon>Neisseriales</taxon>
        <taxon>Chromobacteriaceae</taxon>
        <taxon>Vogesella</taxon>
    </lineage>
</organism>
<keyword evidence="12" id="KW-1185">Reference proteome</keyword>
<keyword evidence="7 8" id="KW-0924">Ammonia transport</keyword>
<feature type="domain" description="Ammonium transporter AmtB-like" evidence="10">
    <location>
        <begin position="40"/>
        <end position="433"/>
    </location>
</feature>
<feature type="chain" id="PRO_5046782731" description="Ammonium transporter" evidence="9">
    <location>
        <begin position="23"/>
        <end position="435"/>
    </location>
</feature>
<feature type="transmembrane region" description="Helical" evidence="8">
    <location>
        <begin position="237"/>
        <end position="254"/>
    </location>
</feature>
<dbReference type="PANTHER" id="PTHR43029:SF10">
    <property type="entry name" value="AMMONIUM TRANSPORTER MEP2"/>
    <property type="match status" value="1"/>
</dbReference>
<feature type="transmembrane region" description="Helical" evidence="8">
    <location>
        <begin position="353"/>
        <end position="373"/>
    </location>
</feature>
<dbReference type="InterPro" id="IPR029020">
    <property type="entry name" value="Ammonium/urea_transptr"/>
</dbReference>
<dbReference type="InterPro" id="IPR024041">
    <property type="entry name" value="NH4_transpt_AmtB-like_dom"/>
</dbReference>
<evidence type="ECO:0000256" key="4">
    <source>
        <dbReference type="ARBA" id="ARBA00022692"/>
    </source>
</evidence>
<evidence type="ECO:0000256" key="3">
    <source>
        <dbReference type="ARBA" id="ARBA00022448"/>
    </source>
</evidence>
<dbReference type="NCBIfam" id="TIGR00836">
    <property type="entry name" value="amt"/>
    <property type="match status" value="1"/>
</dbReference>
<accession>A0ABT5IX43</accession>
<evidence type="ECO:0000256" key="5">
    <source>
        <dbReference type="ARBA" id="ARBA00022989"/>
    </source>
</evidence>
<feature type="transmembrane region" description="Helical" evidence="8">
    <location>
        <begin position="323"/>
        <end position="341"/>
    </location>
</feature>
<dbReference type="RefSeq" id="WP_272751476.1">
    <property type="nucleotide sequence ID" value="NZ_JAQQLF010000008.1"/>
</dbReference>
<feature type="transmembrane region" description="Helical" evidence="8">
    <location>
        <begin position="40"/>
        <end position="62"/>
    </location>
</feature>
<dbReference type="PROSITE" id="PS01219">
    <property type="entry name" value="AMMONIUM_TRANSP"/>
    <property type="match status" value="1"/>
</dbReference>
<comment type="similarity">
    <text evidence="2 8">Belongs to the ammonia transporter channel (TC 1.A.11.2) family.</text>
</comment>
<protein>
    <recommendedName>
        <fullName evidence="8">Ammonium transporter</fullName>
    </recommendedName>
</protein>
<evidence type="ECO:0000256" key="6">
    <source>
        <dbReference type="ARBA" id="ARBA00023136"/>
    </source>
</evidence>
<keyword evidence="6 8" id="KW-0472">Membrane</keyword>
<dbReference type="EMBL" id="JAQQLF010000008">
    <property type="protein sequence ID" value="MDC7717129.1"/>
    <property type="molecule type" value="Genomic_DNA"/>
</dbReference>
<comment type="subcellular location">
    <subcellularLocation>
        <location evidence="8">Cell membrane</location>
        <topology evidence="8">Multi-pass membrane protein</topology>
    </subcellularLocation>
    <subcellularLocation>
        <location evidence="1">Membrane</location>
        <topology evidence="1">Multi-pass membrane protein</topology>
    </subcellularLocation>
</comment>
<evidence type="ECO:0000313" key="12">
    <source>
        <dbReference type="Proteomes" id="UP001219956"/>
    </source>
</evidence>